<dbReference type="Proteomes" id="UP000444721">
    <property type="component" value="Unassembled WGS sequence"/>
</dbReference>
<proteinExistence type="predicted"/>
<dbReference type="AlphaFoldDB" id="A0A6A5BHX7"/>
<gene>
    <name evidence="2" type="ORF">FDP41_006378</name>
</gene>
<keyword evidence="3" id="KW-1185">Reference proteome</keyword>
<dbReference type="RefSeq" id="XP_044559059.1">
    <property type="nucleotide sequence ID" value="XM_044710006.1"/>
</dbReference>
<sequence length="323" mass="37380">MLRMNCCCYQCAPLVDQALQYKNLLYYGSSTKFSPEFDKMYRNNKLKSNRRRHNDDEGGEASSMMDPSHVFEIYVPMMDENVFGGLPSLFDKETYPLNYLGNPKSAEQNEDYPPAEGAEDQLKFVFNSEAYMNSQIIQGDAAATSSRIHELSEEDQKELLRQIVYENIEQHEWRYCISNINAGISHSFPCPGKIGTAIVLSPFTCGLSLLPIYLFQEVYVMEATRRIDTYLGKVNKKLYDRAIEKTLAYYLQFQVIRKEHLGISWVQVNAISTKKTPSMTNSRFVTNNTNEIDTDLHISRTRRFDEEEDYLSDEDLHDVELHK</sequence>
<dbReference type="GeneID" id="68113596"/>
<reference evidence="2 3" key="1">
    <citation type="journal article" date="2019" name="Sci. Rep.">
        <title>Nanopore sequencing improves the draft genome of the human pathogenic amoeba Naegleria fowleri.</title>
        <authorList>
            <person name="Liechti N."/>
            <person name="Schurch N."/>
            <person name="Bruggmann R."/>
            <person name="Wittwer M."/>
        </authorList>
    </citation>
    <scope>NUCLEOTIDE SEQUENCE [LARGE SCALE GENOMIC DNA]</scope>
    <source>
        <strain evidence="2 3">ATCC 30894</strain>
    </source>
</reference>
<dbReference type="VEuPathDB" id="AmoebaDB:FDP41_006378"/>
<dbReference type="VEuPathDB" id="AmoebaDB:NfTy_090380"/>
<dbReference type="VEuPathDB" id="AmoebaDB:NF0089600"/>
<dbReference type="OMA" id="HEWRYCI"/>
<protein>
    <submittedName>
        <fullName evidence="2">Uncharacterized protein</fullName>
    </submittedName>
</protein>
<feature type="region of interest" description="Disordered" evidence="1">
    <location>
        <begin position="44"/>
        <end position="63"/>
    </location>
</feature>
<organism evidence="2 3">
    <name type="scientific">Naegleria fowleri</name>
    <name type="common">Brain eating amoeba</name>
    <dbReference type="NCBI Taxonomy" id="5763"/>
    <lineage>
        <taxon>Eukaryota</taxon>
        <taxon>Discoba</taxon>
        <taxon>Heterolobosea</taxon>
        <taxon>Tetramitia</taxon>
        <taxon>Eutetramitia</taxon>
        <taxon>Vahlkampfiidae</taxon>
        <taxon>Naegleria</taxon>
    </lineage>
</organism>
<name>A0A6A5BHX7_NAEFO</name>
<evidence type="ECO:0000313" key="2">
    <source>
        <dbReference type="EMBL" id="KAF0974346.1"/>
    </source>
</evidence>
<dbReference type="OrthoDB" id="10316180at2759"/>
<evidence type="ECO:0000313" key="3">
    <source>
        <dbReference type="Proteomes" id="UP000444721"/>
    </source>
</evidence>
<accession>A0A6A5BHX7</accession>
<evidence type="ECO:0000256" key="1">
    <source>
        <dbReference type="SAM" id="MobiDB-lite"/>
    </source>
</evidence>
<comment type="caution">
    <text evidence="2">The sequence shown here is derived from an EMBL/GenBank/DDBJ whole genome shotgun (WGS) entry which is preliminary data.</text>
</comment>
<dbReference type="EMBL" id="VFQX01000052">
    <property type="protein sequence ID" value="KAF0974346.1"/>
    <property type="molecule type" value="Genomic_DNA"/>
</dbReference>